<dbReference type="PROSITE" id="PS00198">
    <property type="entry name" value="4FE4S_FER_1"/>
    <property type="match status" value="1"/>
</dbReference>
<dbReference type="GO" id="GO:0051539">
    <property type="term" value="F:4 iron, 4 sulfur cluster binding"/>
    <property type="evidence" value="ECO:0007669"/>
    <property type="project" value="UniProtKB-KW"/>
</dbReference>
<dbReference type="Gene3D" id="1.10.1060.10">
    <property type="entry name" value="Alpha-helical ferredoxin"/>
    <property type="match status" value="1"/>
</dbReference>
<keyword evidence="4" id="KW-0677">Repeat</keyword>
<evidence type="ECO:0000313" key="12">
    <source>
        <dbReference type="Proteomes" id="UP000185426"/>
    </source>
</evidence>
<keyword evidence="7" id="KW-0411">Iron-sulfur</keyword>
<dbReference type="InterPro" id="IPR009051">
    <property type="entry name" value="Helical_ferredxn"/>
</dbReference>
<dbReference type="InterPro" id="IPR017896">
    <property type="entry name" value="4Fe4S_Fe-S-bd"/>
</dbReference>
<evidence type="ECO:0000256" key="6">
    <source>
        <dbReference type="ARBA" id="ARBA00023004"/>
    </source>
</evidence>
<evidence type="ECO:0000256" key="4">
    <source>
        <dbReference type="ARBA" id="ARBA00022737"/>
    </source>
</evidence>
<dbReference type="Pfam" id="PF02589">
    <property type="entry name" value="LUD_dom"/>
    <property type="match status" value="1"/>
</dbReference>
<keyword evidence="6" id="KW-0408">Iron</keyword>
<keyword evidence="1" id="KW-0813">Transport</keyword>
<evidence type="ECO:0000259" key="10">
    <source>
        <dbReference type="Pfam" id="PF13183"/>
    </source>
</evidence>
<dbReference type="RefSeq" id="WP_075623248.1">
    <property type="nucleotide sequence ID" value="NZ_CP015607.1"/>
</dbReference>
<feature type="domain" description="Lactate utilization protein B C-terminal" evidence="9">
    <location>
        <begin position="384"/>
        <end position="470"/>
    </location>
</feature>
<dbReference type="Gene3D" id="3.40.50.10420">
    <property type="entry name" value="NagB/RpiA/CoA transferase-like"/>
    <property type="match status" value="1"/>
</dbReference>
<dbReference type="SUPFAM" id="SSF46548">
    <property type="entry name" value="alpha-helical ferredoxin"/>
    <property type="match status" value="1"/>
</dbReference>
<name>A0A1L6ZLY5_BACIA</name>
<organism evidence="11 12">
    <name type="scientific">Bacillus safensis</name>
    <dbReference type="NCBI Taxonomy" id="561879"/>
    <lineage>
        <taxon>Bacteria</taxon>
        <taxon>Bacillati</taxon>
        <taxon>Bacillota</taxon>
        <taxon>Bacilli</taxon>
        <taxon>Bacillales</taxon>
        <taxon>Bacillaceae</taxon>
        <taxon>Bacillus</taxon>
    </lineage>
</organism>
<keyword evidence="5" id="KW-0249">Electron transport</keyword>
<dbReference type="EMBL" id="CP015607">
    <property type="protein sequence ID" value="APT47524.1"/>
    <property type="molecule type" value="Genomic_DNA"/>
</dbReference>
<dbReference type="AlphaFoldDB" id="A0A1L6ZLY5"/>
<evidence type="ECO:0000256" key="3">
    <source>
        <dbReference type="ARBA" id="ARBA00022723"/>
    </source>
</evidence>
<feature type="domain" description="4Fe-4S ferredoxin-type" evidence="10">
    <location>
        <begin position="310"/>
        <end position="376"/>
    </location>
</feature>
<dbReference type="PANTHER" id="PTHR47153:SF2">
    <property type="entry name" value="LACTATE UTILIZATION PROTEIN B"/>
    <property type="match status" value="1"/>
</dbReference>
<dbReference type="InterPro" id="IPR024185">
    <property type="entry name" value="FTHF_cligase-like_sf"/>
</dbReference>
<evidence type="ECO:0000259" key="9">
    <source>
        <dbReference type="Pfam" id="PF11870"/>
    </source>
</evidence>
<dbReference type="InterPro" id="IPR024569">
    <property type="entry name" value="LutB_C"/>
</dbReference>
<accession>A0A1L6ZLY5</accession>
<evidence type="ECO:0000256" key="5">
    <source>
        <dbReference type="ARBA" id="ARBA00022982"/>
    </source>
</evidence>
<keyword evidence="3" id="KW-0479">Metal-binding</keyword>
<dbReference type="PANTHER" id="PTHR47153">
    <property type="entry name" value="LACTATE UTILIZATION PROTEIN B"/>
    <property type="match status" value="1"/>
</dbReference>
<dbReference type="Pfam" id="PF11870">
    <property type="entry name" value="LutB_C"/>
    <property type="match status" value="1"/>
</dbReference>
<dbReference type="GO" id="GO:0006089">
    <property type="term" value="P:lactate metabolic process"/>
    <property type="evidence" value="ECO:0007669"/>
    <property type="project" value="InterPro"/>
</dbReference>
<dbReference type="Proteomes" id="UP000185426">
    <property type="component" value="Chromosome"/>
</dbReference>
<protein>
    <submittedName>
        <fullName evidence="11">Iron-sulfur cluster-binding protein</fullName>
    </submittedName>
</protein>
<evidence type="ECO:0000256" key="7">
    <source>
        <dbReference type="ARBA" id="ARBA00023014"/>
    </source>
</evidence>
<dbReference type="InterPro" id="IPR017900">
    <property type="entry name" value="4Fe4S_Fe_S_CS"/>
</dbReference>
<dbReference type="SUPFAM" id="SSF100950">
    <property type="entry name" value="NagB/RpiA/CoA transferase-like"/>
    <property type="match status" value="1"/>
</dbReference>
<evidence type="ECO:0000259" key="8">
    <source>
        <dbReference type="Pfam" id="PF02589"/>
    </source>
</evidence>
<evidence type="ECO:0000313" key="11">
    <source>
        <dbReference type="EMBL" id="APT47524.1"/>
    </source>
</evidence>
<evidence type="ECO:0000256" key="2">
    <source>
        <dbReference type="ARBA" id="ARBA00022485"/>
    </source>
</evidence>
<dbReference type="InterPro" id="IPR004452">
    <property type="entry name" value="LutB/LldF"/>
</dbReference>
<proteinExistence type="predicted"/>
<dbReference type="Pfam" id="PF13183">
    <property type="entry name" value="Fer4_8"/>
    <property type="match status" value="1"/>
</dbReference>
<reference evidence="11 12" key="1">
    <citation type="submission" date="2016-05" db="EMBL/GenBank/DDBJ databases">
        <title>Complete Genome and Methylome Analysis of Psychrotrophic Bacterial Isolates from Antarctic Lake Untersee.</title>
        <authorList>
            <person name="Fomenkov A."/>
            <person name="Akimov V.N."/>
            <person name="Vasilyeva L.V."/>
            <person name="Andersen D."/>
            <person name="Vincze T."/>
            <person name="Roberts R.J."/>
        </authorList>
    </citation>
    <scope>NUCLEOTIDE SEQUENCE [LARGE SCALE GENOMIC DNA]</scope>
    <source>
        <strain evidence="11 12">U14-5</strain>
    </source>
</reference>
<dbReference type="InterPro" id="IPR037171">
    <property type="entry name" value="NagB/RpiA_transferase-like"/>
</dbReference>
<sequence>MSMKIGEKAFKERIGEGLEDAVMRGAVSSAQERLYKRRLTASEELGNWLKWRELGEEIRQHTLTHLDDYLYQLSESVSARGGHVFFAKTKEEAAAYIQEVAQKKAAKKVVKSKSMVTEEIEMNQALEEIGCEVVESDLGEYILQVDDHEPPSHIVAPALHMTKEQIREVFHEKLGYEMSETPEDMTSFVRAILREKFLEADIGVTGCNFAVANTGSICLVTNEGNADLVTAIPKTHIAVMGMERLVPTMEELDVLVGLLCRSAVGQKLTSYISVVGPKGEGEVDGPEEFHLIIVDNGRSNILGTAFQPVLQCIRCAACINVCPVYRHVGGHSYGSIYPGPIGAVLSPLLGGYDDYQELPFASSLCAACTDACPVKIPLHELLIKHRQVIVEKEGRAPKAEMMAMKMFGVGASTPGVYQFGTKAAPVLMNRMASNGQISKGIGPLKNWTDIRDLPAPNKERFRDWFKKRQKEEQ</sequence>
<dbReference type="NCBIfam" id="TIGR00273">
    <property type="entry name" value="LutB/LldF family L-lactate oxidation iron-sulfur protein"/>
    <property type="match status" value="1"/>
</dbReference>
<gene>
    <name evidence="11" type="ORF">BSA145_17625</name>
</gene>
<feature type="domain" description="LUD" evidence="8">
    <location>
        <begin position="72"/>
        <end position="294"/>
    </location>
</feature>
<dbReference type="InterPro" id="IPR003741">
    <property type="entry name" value="LUD_dom"/>
</dbReference>
<evidence type="ECO:0000256" key="1">
    <source>
        <dbReference type="ARBA" id="ARBA00022448"/>
    </source>
</evidence>
<dbReference type="GO" id="GO:0046872">
    <property type="term" value="F:metal ion binding"/>
    <property type="evidence" value="ECO:0007669"/>
    <property type="project" value="UniProtKB-KW"/>
</dbReference>
<keyword evidence="2" id="KW-0004">4Fe-4S</keyword>